<organism evidence="1 2">
    <name type="scientific">Eragrostis curvula</name>
    <name type="common">weeping love grass</name>
    <dbReference type="NCBI Taxonomy" id="38414"/>
    <lineage>
        <taxon>Eukaryota</taxon>
        <taxon>Viridiplantae</taxon>
        <taxon>Streptophyta</taxon>
        <taxon>Embryophyta</taxon>
        <taxon>Tracheophyta</taxon>
        <taxon>Spermatophyta</taxon>
        <taxon>Magnoliopsida</taxon>
        <taxon>Liliopsida</taxon>
        <taxon>Poales</taxon>
        <taxon>Poaceae</taxon>
        <taxon>PACMAD clade</taxon>
        <taxon>Chloridoideae</taxon>
        <taxon>Eragrostideae</taxon>
        <taxon>Eragrostidinae</taxon>
        <taxon>Eragrostis</taxon>
    </lineage>
</organism>
<dbReference type="EMBL" id="RWGY01000002">
    <property type="protein sequence ID" value="TVU51160.1"/>
    <property type="molecule type" value="Genomic_DNA"/>
</dbReference>
<dbReference type="Gramene" id="TVU51160">
    <property type="protein sequence ID" value="TVU51160"/>
    <property type="gene ID" value="EJB05_02568"/>
</dbReference>
<evidence type="ECO:0000313" key="1">
    <source>
        <dbReference type="EMBL" id="TVU51160.1"/>
    </source>
</evidence>
<evidence type="ECO:0000313" key="2">
    <source>
        <dbReference type="Proteomes" id="UP000324897"/>
    </source>
</evidence>
<proteinExistence type="predicted"/>
<gene>
    <name evidence="1" type="ORF">EJB05_02568</name>
</gene>
<dbReference type="AlphaFoldDB" id="A0A5J9WV28"/>
<name>A0A5J9WV28_9POAL</name>
<accession>A0A5J9WV28</accession>
<sequence length="68" mass="7253">MGEGSVAGSMKNGFDLELWRRSLGLEVGMGCRDSLISSLSHDVYDVAAVVVRQEGGGEGQRAGRKITR</sequence>
<reference evidence="1 2" key="1">
    <citation type="journal article" date="2019" name="Sci. Rep.">
        <title>A high-quality genome of Eragrostis curvula grass provides insights into Poaceae evolution and supports new strategies to enhance forage quality.</title>
        <authorList>
            <person name="Carballo J."/>
            <person name="Santos B.A.C.M."/>
            <person name="Zappacosta D."/>
            <person name="Garbus I."/>
            <person name="Selva J.P."/>
            <person name="Gallo C.A."/>
            <person name="Diaz A."/>
            <person name="Albertini E."/>
            <person name="Caccamo M."/>
            <person name="Echenique V."/>
        </authorList>
    </citation>
    <scope>NUCLEOTIDE SEQUENCE [LARGE SCALE GENOMIC DNA]</scope>
    <source>
        <strain evidence="2">cv. Victoria</strain>
        <tissue evidence="1">Leaf</tissue>
    </source>
</reference>
<dbReference type="Proteomes" id="UP000324897">
    <property type="component" value="Chromosome 6"/>
</dbReference>
<protein>
    <submittedName>
        <fullName evidence="1">Uncharacterized protein</fullName>
    </submittedName>
</protein>
<comment type="caution">
    <text evidence="1">The sequence shown here is derived from an EMBL/GenBank/DDBJ whole genome shotgun (WGS) entry which is preliminary data.</text>
</comment>
<feature type="non-terminal residue" evidence="1">
    <location>
        <position position="1"/>
    </location>
</feature>
<keyword evidence="2" id="KW-1185">Reference proteome</keyword>